<dbReference type="InterPro" id="IPR027519">
    <property type="entry name" value="KFase_ver/fungi-typ"/>
</dbReference>
<comment type="subunit">
    <text evidence="3">Homodimer.</text>
</comment>
<proteinExistence type="inferred from homology"/>
<feature type="active site" description="Nucleophile" evidence="3">
    <location>
        <position position="166"/>
    </location>
</feature>
<feature type="region of interest" description="Disordered" evidence="4">
    <location>
        <begin position="109"/>
        <end position="129"/>
    </location>
</feature>
<feature type="active site" evidence="3">
    <location>
        <position position="272"/>
    </location>
</feature>
<dbReference type="HAMAP" id="MF_03014">
    <property type="entry name" value="KFase"/>
    <property type="match status" value="1"/>
</dbReference>
<dbReference type="GO" id="GO:0004061">
    <property type="term" value="F:arylformamidase activity"/>
    <property type="evidence" value="ECO:0007669"/>
    <property type="project" value="UniProtKB-UniRule"/>
</dbReference>
<evidence type="ECO:0000256" key="1">
    <source>
        <dbReference type="ARBA" id="ARBA00022801"/>
    </source>
</evidence>
<reference evidence="6" key="1">
    <citation type="journal article" date="2021" name="Nat. Commun.">
        <title>Genetic determinants of endophytism in the Arabidopsis root mycobiome.</title>
        <authorList>
            <person name="Mesny F."/>
            <person name="Miyauchi S."/>
            <person name="Thiergart T."/>
            <person name="Pickel B."/>
            <person name="Atanasova L."/>
            <person name="Karlsson M."/>
            <person name="Huettel B."/>
            <person name="Barry K.W."/>
            <person name="Haridas S."/>
            <person name="Chen C."/>
            <person name="Bauer D."/>
            <person name="Andreopoulos W."/>
            <person name="Pangilinan J."/>
            <person name="LaButti K."/>
            <person name="Riley R."/>
            <person name="Lipzen A."/>
            <person name="Clum A."/>
            <person name="Drula E."/>
            <person name="Henrissat B."/>
            <person name="Kohler A."/>
            <person name="Grigoriev I.V."/>
            <person name="Martin F.M."/>
            <person name="Hacquard S."/>
        </authorList>
    </citation>
    <scope>NUCLEOTIDE SEQUENCE</scope>
    <source>
        <strain evidence="6">MPI-CAGE-AT-0021</strain>
    </source>
</reference>
<dbReference type="EMBL" id="JAGMUU010000014">
    <property type="protein sequence ID" value="KAH7139582.1"/>
    <property type="molecule type" value="Genomic_DNA"/>
</dbReference>
<organism evidence="6 7">
    <name type="scientific">Dactylonectria estremocensis</name>
    <dbReference type="NCBI Taxonomy" id="1079267"/>
    <lineage>
        <taxon>Eukaryota</taxon>
        <taxon>Fungi</taxon>
        <taxon>Dikarya</taxon>
        <taxon>Ascomycota</taxon>
        <taxon>Pezizomycotina</taxon>
        <taxon>Sordariomycetes</taxon>
        <taxon>Hypocreomycetidae</taxon>
        <taxon>Hypocreales</taxon>
        <taxon>Nectriaceae</taxon>
        <taxon>Dactylonectria</taxon>
    </lineage>
</organism>
<dbReference type="SUPFAM" id="SSF53474">
    <property type="entry name" value="alpha/beta-Hydrolases"/>
    <property type="match status" value="1"/>
</dbReference>
<evidence type="ECO:0000256" key="2">
    <source>
        <dbReference type="ARBA" id="ARBA00023079"/>
    </source>
</evidence>
<keyword evidence="1 3" id="KW-0378">Hydrolase</keyword>
<dbReference type="AlphaFoldDB" id="A0A9P9ELE4"/>
<feature type="short sequence motif" description="HGGXW" evidence="3">
    <location>
        <begin position="68"/>
        <end position="72"/>
    </location>
</feature>
<dbReference type="EC" id="3.5.1.9" evidence="3"/>
<dbReference type="Proteomes" id="UP000717696">
    <property type="component" value="Unassembled WGS sequence"/>
</dbReference>
<protein>
    <recommendedName>
        <fullName evidence="3">Kynurenine formamidase</fullName>
        <shortName evidence="3">KFA</shortName>
        <shortName evidence="3">KFase</shortName>
        <ecNumber evidence="3">3.5.1.9</ecNumber>
    </recommendedName>
    <alternativeName>
        <fullName evidence="3">Arylformamidase</fullName>
    </alternativeName>
    <alternativeName>
        <fullName evidence="3">N-formylkynurenine formamidase</fullName>
        <shortName evidence="3">FKF</shortName>
    </alternativeName>
</protein>
<dbReference type="Gene3D" id="3.40.50.1820">
    <property type="entry name" value="alpha/beta hydrolase"/>
    <property type="match status" value="1"/>
</dbReference>
<dbReference type="InterPro" id="IPR013094">
    <property type="entry name" value="AB_hydrolase_3"/>
</dbReference>
<keyword evidence="2 3" id="KW-0823">Tryptophan catabolism</keyword>
<evidence type="ECO:0000256" key="4">
    <source>
        <dbReference type="SAM" id="MobiDB-lite"/>
    </source>
</evidence>
<dbReference type="GO" id="GO:0019441">
    <property type="term" value="P:L-tryptophan catabolic process to kynurenine"/>
    <property type="evidence" value="ECO:0007669"/>
    <property type="project" value="UniProtKB-UniRule"/>
</dbReference>
<dbReference type="InterPro" id="IPR029058">
    <property type="entry name" value="AB_hydrolase_fold"/>
</dbReference>
<feature type="domain" description="Alpha/beta hydrolase fold-3" evidence="5">
    <location>
        <begin position="64"/>
        <end position="198"/>
    </location>
</feature>
<evidence type="ECO:0000256" key="3">
    <source>
        <dbReference type="HAMAP-Rule" id="MF_03014"/>
    </source>
</evidence>
<comment type="function">
    <text evidence="3">Catalyzes the hydrolysis of N-formyl-L-kynurenine to L-kynurenine, the second step in the kynurenine pathway of tryptophan degradation. Kynurenine may be further oxidized to nicotinic acid, NAD(H) and NADP(H). Required for elimination of toxic metabolites.</text>
</comment>
<comment type="pathway">
    <text evidence="3">Amino-acid degradation; L-tryptophan degradation via kynurenine pathway; L-kynurenine from L-tryptophan: step 2/2.</text>
</comment>
<comment type="domain">
    <text evidence="3">The main chain amide nitrogen atoms of the second glycine and its adjacent residue in the HGGXW motif define the oxyanion hole, and stabilize the oxyanion that forms during the nucleophilic attack by the catalytic serine during substrate cleavage.</text>
</comment>
<dbReference type="GO" id="GO:0034354">
    <property type="term" value="P:'de novo' NAD+ biosynthetic process from L-tryptophan"/>
    <property type="evidence" value="ECO:0007669"/>
    <property type="project" value="UniProtKB-UniRule"/>
</dbReference>
<dbReference type="InterPro" id="IPR050300">
    <property type="entry name" value="GDXG_lipolytic_enzyme"/>
</dbReference>
<gene>
    <name evidence="6" type="ORF">B0J13DRAFT_586211</name>
</gene>
<evidence type="ECO:0000313" key="7">
    <source>
        <dbReference type="Proteomes" id="UP000717696"/>
    </source>
</evidence>
<accession>A0A9P9ELE4</accession>
<evidence type="ECO:0000259" key="5">
    <source>
        <dbReference type="Pfam" id="PF07859"/>
    </source>
</evidence>
<evidence type="ECO:0000313" key="6">
    <source>
        <dbReference type="EMBL" id="KAH7139582.1"/>
    </source>
</evidence>
<dbReference type="OrthoDB" id="420264at2759"/>
<dbReference type="Pfam" id="PF07859">
    <property type="entry name" value="Abhydrolase_3"/>
    <property type="match status" value="1"/>
</dbReference>
<sequence>MSSSTWASIPWSAAGAGWHKHRVPYVSSATHLHTLYLWVPRANEDASSPPPPAHKIPGTTGKWIVYLHGGAWRDPLVDSSSFDTAALKILAAKSTIPIAGVASVNYPLSSHPNHPTHPAPPRDPSEPVDVARTAKHPDHIIAVLTALAYLQREHGIIHDYILAGHSCGATLAFQATMDAQRWNVLESDKKIVPAIKKPSVLVGLNGLYDLAHFLQRPDESHTALVPAYDAFTKGAFDDDEKVWKLVCPTDVEDWSKEWPEGKTVFLVQSPDDELVPYSQTGLMKGRPAKTSNVEVNEIDASGRHNDLWKEGDRLAEILFEVVQATAGV</sequence>
<comment type="caution">
    <text evidence="6">The sequence shown here is derived from an EMBL/GenBank/DDBJ whole genome shotgun (WGS) entry which is preliminary data.</text>
</comment>
<dbReference type="PANTHER" id="PTHR48081:SF33">
    <property type="entry name" value="KYNURENINE FORMAMIDASE"/>
    <property type="match status" value="1"/>
</dbReference>
<comment type="catalytic activity">
    <reaction evidence="3">
        <text>N-formyl-L-kynurenine + H2O = L-kynurenine + formate + H(+)</text>
        <dbReference type="Rhea" id="RHEA:13009"/>
        <dbReference type="ChEBI" id="CHEBI:15377"/>
        <dbReference type="ChEBI" id="CHEBI:15378"/>
        <dbReference type="ChEBI" id="CHEBI:15740"/>
        <dbReference type="ChEBI" id="CHEBI:57959"/>
        <dbReference type="ChEBI" id="CHEBI:58629"/>
        <dbReference type="EC" id="3.5.1.9"/>
    </reaction>
</comment>
<dbReference type="PANTHER" id="PTHR48081">
    <property type="entry name" value="AB HYDROLASE SUPERFAMILY PROTEIN C4A8.06C"/>
    <property type="match status" value="1"/>
</dbReference>
<comment type="similarity">
    <text evidence="3">Belongs to the kynurenine formamidase family.</text>
</comment>
<feature type="active site" evidence="3">
    <location>
        <position position="304"/>
    </location>
</feature>
<keyword evidence="7" id="KW-1185">Reference proteome</keyword>
<name>A0A9P9ELE4_9HYPO</name>